<evidence type="ECO:0000313" key="2">
    <source>
        <dbReference type="EMBL" id="OEU38462.1"/>
    </source>
</evidence>
<dbReference type="Pfam" id="PF03960">
    <property type="entry name" value="ArsC"/>
    <property type="match status" value="1"/>
</dbReference>
<dbReference type="PROSITE" id="PS51353">
    <property type="entry name" value="ARSC"/>
    <property type="match status" value="1"/>
</dbReference>
<dbReference type="InterPro" id="IPR006660">
    <property type="entry name" value="Arsenate_reductase-like"/>
</dbReference>
<dbReference type="PANTHER" id="PTHR30041:SF7">
    <property type="entry name" value="GLOBAL TRANSCRIPTIONAL REGULATOR SPX"/>
    <property type="match status" value="1"/>
</dbReference>
<geneLocation type="plasmid" evidence="2">
    <name>pIBB477b</name>
</geneLocation>
<dbReference type="RefSeq" id="WP_032944472.1">
    <property type="nucleotide sequence ID" value="NZ_CM007355.1"/>
</dbReference>
<evidence type="ECO:0008006" key="3">
    <source>
        <dbReference type="Google" id="ProtNLM"/>
    </source>
</evidence>
<comment type="caution">
    <text evidence="2">The sequence shown here is derived from an EMBL/GenBank/DDBJ whole genome shotgun (WGS) entry which is preliminary data.</text>
</comment>
<dbReference type="InterPro" id="IPR036249">
    <property type="entry name" value="Thioredoxin-like_sf"/>
</dbReference>
<name>A0A1E7G0Y9_LACLC</name>
<comment type="similarity">
    <text evidence="1">Belongs to the ArsC family.</text>
</comment>
<sequence length="129" mass="15362">MIQVYTTTSHSSSRKAIKWLKSHHLEFEEHHIDQLETVDFYKILSLTERGLDDVLSIPGQNYQKFKISHSNFKLTEILKIIKKAPNLLEMPILFNDSYLLVGYNEDELRTFLPSSYRKIERHEVTRLRR</sequence>
<dbReference type="Proteomes" id="UP000176236">
    <property type="component" value="Plasmid pIBB477b"/>
</dbReference>
<organism evidence="2">
    <name type="scientific">Lactococcus cremoris subsp. cremoris IBB477</name>
    <dbReference type="NCBI Taxonomy" id="1449093"/>
    <lineage>
        <taxon>Bacteria</taxon>
        <taxon>Bacillati</taxon>
        <taxon>Bacillota</taxon>
        <taxon>Bacilli</taxon>
        <taxon>Lactobacillales</taxon>
        <taxon>Streptococcaceae</taxon>
        <taxon>Lactococcus</taxon>
        <taxon>Lactococcus cremoris subsp. cremoris</taxon>
    </lineage>
</organism>
<proteinExistence type="inferred from homology"/>
<protein>
    <recommendedName>
        <fullName evidence="3">Spx/MgsR family RNA polymerase-binding regulatory protein</fullName>
    </recommendedName>
</protein>
<keyword evidence="2" id="KW-0614">Plasmid</keyword>
<dbReference type="SUPFAM" id="SSF52833">
    <property type="entry name" value="Thioredoxin-like"/>
    <property type="match status" value="1"/>
</dbReference>
<dbReference type="PANTHER" id="PTHR30041">
    <property type="entry name" value="ARSENATE REDUCTASE"/>
    <property type="match status" value="1"/>
</dbReference>
<dbReference type="EMBL" id="JMMZ01000037">
    <property type="protein sequence ID" value="OEU38462.1"/>
    <property type="molecule type" value="Genomic_DNA"/>
</dbReference>
<dbReference type="AlphaFoldDB" id="A0A1E7G0Y9"/>
<dbReference type="Gene3D" id="3.40.30.10">
    <property type="entry name" value="Glutaredoxin"/>
    <property type="match status" value="1"/>
</dbReference>
<accession>A0A1E7G0Y9</accession>
<reference evidence="2" key="1">
    <citation type="journal article" date="2016" name="Appl. Microbiol. Biotechnol.">
        <title>Adhesion of the genome-sequenced Lactococcus lactis subsp. cremoris IBB477 strain is mediated by specific molecular determinants.</title>
        <authorList>
            <person name="Radziwill-Bienkowska J.M."/>
            <person name="Le D.T."/>
            <person name="Szczesny P."/>
            <person name="Duviau M.P."/>
            <person name="Aleksandrzak-Piekarczyk T."/>
            <person name="Loubiere P."/>
            <person name="Mercier-Bonin M."/>
            <person name="Bardowski J.K."/>
            <person name="Kowalczyk M."/>
        </authorList>
    </citation>
    <scope>NUCLEOTIDE SEQUENCE [LARGE SCALE GENOMIC DNA]</scope>
    <source>
        <strain evidence="2">IBB477</strain>
        <plasmid evidence="2">pIBB477b</plasmid>
    </source>
</reference>
<evidence type="ECO:0000256" key="1">
    <source>
        <dbReference type="PROSITE-ProRule" id="PRU01282"/>
    </source>
</evidence>
<gene>
    <name evidence="2" type="ORF">AJ89_14150</name>
</gene>